<comment type="function">
    <text evidence="11">DNA-dependent RNA polymerase catalyzes the transcription of DNA into RNA using the four ribonucleoside triphosphates as substrates.</text>
</comment>
<dbReference type="Gene3D" id="2.170.120.12">
    <property type="entry name" value="DNA-directed RNA polymerase, insert domain"/>
    <property type="match status" value="1"/>
</dbReference>
<dbReference type="NCBIfam" id="NF003519">
    <property type="entry name" value="PRK05182.2-5"/>
    <property type="match status" value="1"/>
</dbReference>
<dbReference type="CDD" id="cd06928">
    <property type="entry name" value="RNAP_alpha_NTD"/>
    <property type="match status" value="1"/>
</dbReference>
<evidence type="ECO:0000256" key="4">
    <source>
        <dbReference type="ARBA" id="ARBA00022478"/>
    </source>
</evidence>
<dbReference type="GO" id="GO:0005737">
    <property type="term" value="C:cytoplasm"/>
    <property type="evidence" value="ECO:0007669"/>
    <property type="project" value="UniProtKB-ARBA"/>
</dbReference>
<dbReference type="EMBL" id="CP007496">
    <property type="protein sequence ID" value="AJA06452.1"/>
    <property type="molecule type" value="Genomic_DNA"/>
</dbReference>
<dbReference type="GO" id="GO:0003899">
    <property type="term" value="F:DNA-directed RNA polymerase activity"/>
    <property type="evidence" value="ECO:0007669"/>
    <property type="project" value="UniProtKB-UniRule"/>
</dbReference>
<keyword evidence="7 11" id="KW-0804">Transcription</keyword>
<keyword evidence="5 11" id="KW-0808">Transferase</keyword>
<dbReference type="RefSeq" id="WP_039327359.1">
    <property type="nucleotide sequence ID" value="NZ_CP007496.1"/>
</dbReference>
<evidence type="ECO:0000256" key="1">
    <source>
        <dbReference type="ARBA" id="ARBA00007123"/>
    </source>
</evidence>
<evidence type="ECO:0000256" key="11">
    <source>
        <dbReference type="HAMAP-Rule" id="MF_00059"/>
    </source>
</evidence>
<dbReference type="InterPro" id="IPR011260">
    <property type="entry name" value="RNAP_asu_C"/>
</dbReference>
<evidence type="ECO:0000313" key="14">
    <source>
        <dbReference type="Proteomes" id="UP000030902"/>
    </source>
</evidence>
<evidence type="ECO:0000313" key="13">
    <source>
        <dbReference type="EMBL" id="AJA06452.1"/>
    </source>
</evidence>
<dbReference type="Proteomes" id="UP000030902">
    <property type="component" value="Chromosome"/>
</dbReference>
<comment type="catalytic activity">
    <reaction evidence="10 11">
        <text>RNA(n) + a ribonucleoside 5'-triphosphate = RNA(n+1) + diphosphate</text>
        <dbReference type="Rhea" id="RHEA:21248"/>
        <dbReference type="Rhea" id="RHEA-COMP:14527"/>
        <dbReference type="Rhea" id="RHEA-COMP:17342"/>
        <dbReference type="ChEBI" id="CHEBI:33019"/>
        <dbReference type="ChEBI" id="CHEBI:61557"/>
        <dbReference type="ChEBI" id="CHEBI:140395"/>
        <dbReference type="EC" id="2.7.7.6"/>
    </reaction>
</comment>
<feature type="domain" description="DNA-directed RNA polymerase RpoA/D/Rpb3-type" evidence="12">
    <location>
        <begin position="20"/>
        <end position="228"/>
    </location>
</feature>
<dbReference type="InterPro" id="IPR036643">
    <property type="entry name" value="RNApol_insert_sf"/>
</dbReference>
<organism evidence="13 14">
    <name type="scientific">Candidatus Nanosynbacter lyticus</name>
    <dbReference type="NCBI Taxonomy" id="2093824"/>
    <lineage>
        <taxon>Bacteria</taxon>
        <taxon>Candidatus Saccharimonadota</taxon>
        <taxon>Candidatus Saccharimonadia</taxon>
        <taxon>Candidatus Nanosynbacterales</taxon>
        <taxon>Candidatus Nanosynbacteraceae</taxon>
        <taxon>Candidatus Nanosynbacter</taxon>
    </lineage>
</organism>
<dbReference type="HAMAP" id="MF_00059">
    <property type="entry name" value="RNApol_bact_RpoA"/>
    <property type="match status" value="1"/>
</dbReference>
<dbReference type="SUPFAM" id="SSF55257">
    <property type="entry name" value="RBP11-like subunits of RNA polymerase"/>
    <property type="match status" value="1"/>
</dbReference>
<reference evidence="13 14" key="1">
    <citation type="journal article" date="2015" name="Proc. Natl. Acad. Sci. U.S.A.">
        <title>Cultivation of a human-associated TM7 phylotype reveals a reduced genome and epibiotic parasitic lifestyle.</title>
        <authorList>
            <person name="He X."/>
            <person name="McLean J.S."/>
            <person name="Edlund A."/>
            <person name="Yooseph S."/>
            <person name="Hall A.P."/>
            <person name="Liu S.Y."/>
            <person name="Dorrestein P.C."/>
            <person name="Esquenazi E."/>
            <person name="Hunter R.C."/>
            <person name="Cheng G."/>
            <person name="Nelson K.E."/>
            <person name="Lux R."/>
            <person name="Shi W."/>
        </authorList>
    </citation>
    <scope>NUCLEOTIDE SEQUENCE [LARGE SCALE GENOMIC DNA]</scope>
    <source>
        <strain evidence="13 14">TM7x</strain>
    </source>
</reference>
<evidence type="ECO:0000256" key="8">
    <source>
        <dbReference type="ARBA" id="ARBA00032524"/>
    </source>
</evidence>
<evidence type="ECO:0000256" key="3">
    <source>
        <dbReference type="ARBA" id="ARBA00015972"/>
    </source>
</evidence>
<keyword evidence="6 11" id="KW-0548">Nucleotidyltransferase</keyword>
<dbReference type="SMART" id="SM00662">
    <property type="entry name" value="RPOLD"/>
    <property type="match status" value="1"/>
</dbReference>
<proteinExistence type="inferred from homology"/>
<evidence type="ECO:0000256" key="10">
    <source>
        <dbReference type="ARBA" id="ARBA00048552"/>
    </source>
</evidence>
<dbReference type="InterPro" id="IPR011773">
    <property type="entry name" value="DNA-dir_RpoA"/>
</dbReference>
<dbReference type="GO" id="GO:0006351">
    <property type="term" value="P:DNA-templated transcription"/>
    <property type="evidence" value="ECO:0007669"/>
    <property type="project" value="UniProtKB-UniRule"/>
</dbReference>
<comment type="similarity">
    <text evidence="1 11">Belongs to the RNA polymerase alpha chain family.</text>
</comment>
<dbReference type="InterPro" id="IPR011262">
    <property type="entry name" value="DNA-dir_RNA_pol_insert"/>
</dbReference>
<dbReference type="GO" id="GO:0000428">
    <property type="term" value="C:DNA-directed RNA polymerase complex"/>
    <property type="evidence" value="ECO:0007669"/>
    <property type="project" value="UniProtKB-KW"/>
</dbReference>
<dbReference type="Pfam" id="PF01193">
    <property type="entry name" value="RNA_pol_L"/>
    <property type="match status" value="1"/>
</dbReference>
<name>A0A6S4GQU3_9BACT</name>
<protein>
    <recommendedName>
        <fullName evidence="3 11">DNA-directed RNA polymerase subunit alpha</fullName>
        <shortName evidence="11">RNAP subunit alpha</shortName>
        <ecNumber evidence="2 11">2.7.7.6</ecNumber>
    </recommendedName>
    <alternativeName>
        <fullName evidence="9 11">RNA polymerase subunit alpha</fullName>
    </alternativeName>
    <alternativeName>
        <fullName evidence="8 11">Transcriptase subunit alpha</fullName>
    </alternativeName>
</protein>
<sequence length="307" mass="33421">MAKAIYNPALASVDDISATSATFLIEPLHPGYGNTLGNSLRRVLLSSVRGGAIVAFKIEGVTHEFTTVEGIKEDVVDIMLNLKNVHLRVFTDEPVELRLEKSGAGEVTAADIKTNADVEVVNPEQVIATIDDPNKHLVMDLVAEAGCGYQTIEESSENRLHSDMIAIDAMYSPVLRVRYKVDSTRVGQETNLDKLAITVETNGTVTPREAFEEAAAILVNQYTALAGNTMVTGAPALGTTKDDEESELAMSIEELNLSARTTNALINNEIRTIRDLVTLTEQDLRELKGFGSKALDEVRDKMAELEF</sequence>
<evidence type="ECO:0000256" key="6">
    <source>
        <dbReference type="ARBA" id="ARBA00022695"/>
    </source>
</evidence>
<comment type="domain">
    <text evidence="11">The N-terminal domain is essential for RNAP assembly and basal transcription, whereas the C-terminal domain is involved in interaction with transcriptional regulators and with upstream promoter elements.</text>
</comment>
<accession>A0A6S4GQU3</accession>
<dbReference type="Gene3D" id="1.10.150.20">
    <property type="entry name" value="5' to 3' exonuclease, C-terminal subdomain"/>
    <property type="match status" value="1"/>
</dbReference>
<comment type="subunit">
    <text evidence="11">Homodimer. The RNAP catalytic core consists of 2 alpha, 1 beta, 1 beta' and 1 omega subunit. When a sigma factor is associated with the core the holoenzyme is formed, which can initiate transcription.</text>
</comment>
<dbReference type="SUPFAM" id="SSF47789">
    <property type="entry name" value="C-terminal domain of RNA polymerase alpha subunit"/>
    <property type="match status" value="1"/>
</dbReference>
<dbReference type="AlphaFoldDB" id="A0A6S4GQU3"/>
<evidence type="ECO:0000259" key="12">
    <source>
        <dbReference type="SMART" id="SM00662"/>
    </source>
</evidence>
<dbReference type="SUPFAM" id="SSF56553">
    <property type="entry name" value="Insert subdomain of RNA polymerase alpha subunit"/>
    <property type="match status" value="1"/>
</dbReference>
<gene>
    <name evidence="11" type="primary">rpoA</name>
    <name evidence="13" type="ORF">TM7x_01820</name>
</gene>
<evidence type="ECO:0000256" key="2">
    <source>
        <dbReference type="ARBA" id="ARBA00012418"/>
    </source>
</evidence>
<feature type="region of interest" description="Alpha N-terminal domain (alpha-NTD)" evidence="11">
    <location>
        <begin position="1"/>
        <end position="243"/>
    </location>
</feature>
<dbReference type="NCBIfam" id="TIGR02027">
    <property type="entry name" value="rpoA"/>
    <property type="match status" value="1"/>
</dbReference>
<dbReference type="FunFam" id="2.170.120.12:FF:000001">
    <property type="entry name" value="DNA-directed RNA polymerase subunit alpha"/>
    <property type="match status" value="1"/>
</dbReference>
<dbReference type="Pfam" id="PF03118">
    <property type="entry name" value="RNA_pol_A_CTD"/>
    <property type="match status" value="1"/>
</dbReference>
<keyword evidence="14" id="KW-1185">Reference proteome</keyword>
<dbReference type="GO" id="GO:0046983">
    <property type="term" value="F:protein dimerization activity"/>
    <property type="evidence" value="ECO:0007669"/>
    <property type="project" value="InterPro"/>
</dbReference>
<keyword evidence="4 11" id="KW-0240">DNA-directed RNA polymerase</keyword>
<dbReference type="NCBIfam" id="NF003513">
    <property type="entry name" value="PRK05182.1-2"/>
    <property type="match status" value="1"/>
</dbReference>
<evidence type="ECO:0000256" key="5">
    <source>
        <dbReference type="ARBA" id="ARBA00022679"/>
    </source>
</evidence>
<dbReference type="EC" id="2.7.7.6" evidence="2 11"/>
<evidence type="ECO:0000256" key="7">
    <source>
        <dbReference type="ARBA" id="ARBA00023163"/>
    </source>
</evidence>
<dbReference type="Pfam" id="PF01000">
    <property type="entry name" value="RNA_pol_A_bac"/>
    <property type="match status" value="1"/>
</dbReference>
<evidence type="ECO:0000256" key="9">
    <source>
        <dbReference type="ARBA" id="ARBA00033070"/>
    </source>
</evidence>
<dbReference type="KEGG" id="sox:TM7x_01820"/>
<dbReference type="Gene3D" id="3.30.1360.10">
    <property type="entry name" value="RNA polymerase, RBP11-like subunit"/>
    <property type="match status" value="1"/>
</dbReference>
<dbReference type="InterPro" id="IPR011263">
    <property type="entry name" value="DNA-dir_RNA_pol_RpoA/D/Rpb3"/>
</dbReference>
<dbReference type="GO" id="GO:0003677">
    <property type="term" value="F:DNA binding"/>
    <property type="evidence" value="ECO:0007669"/>
    <property type="project" value="UniProtKB-UniRule"/>
</dbReference>
<dbReference type="InterPro" id="IPR036603">
    <property type="entry name" value="RBP11-like"/>
</dbReference>
<feature type="region of interest" description="Alpha C-terminal domain (alpha-CTD)" evidence="11">
    <location>
        <begin position="248"/>
        <end position="307"/>
    </location>
</feature>